<reference evidence="2 3" key="1">
    <citation type="journal article" date="2019" name="Commun. Biol.">
        <title>The bagworm genome reveals a unique fibroin gene that provides high tensile strength.</title>
        <authorList>
            <person name="Kono N."/>
            <person name="Nakamura H."/>
            <person name="Ohtoshi R."/>
            <person name="Tomita M."/>
            <person name="Numata K."/>
            <person name="Arakawa K."/>
        </authorList>
    </citation>
    <scope>NUCLEOTIDE SEQUENCE [LARGE SCALE GENOMIC DNA]</scope>
</reference>
<dbReference type="OrthoDB" id="1728974at2759"/>
<protein>
    <submittedName>
        <fullName evidence="2">Uncharacterized protein</fullName>
    </submittedName>
</protein>
<dbReference type="EMBL" id="BGZK01001241">
    <property type="protein sequence ID" value="GBP75253.1"/>
    <property type="molecule type" value="Genomic_DNA"/>
</dbReference>
<organism evidence="2 3">
    <name type="scientific">Eumeta variegata</name>
    <name type="common">Bagworm moth</name>
    <name type="synonym">Eumeta japonica</name>
    <dbReference type="NCBI Taxonomy" id="151549"/>
    <lineage>
        <taxon>Eukaryota</taxon>
        <taxon>Metazoa</taxon>
        <taxon>Ecdysozoa</taxon>
        <taxon>Arthropoda</taxon>
        <taxon>Hexapoda</taxon>
        <taxon>Insecta</taxon>
        <taxon>Pterygota</taxon>
        <taxon>Neoptera</taxon>
        <taxon>Endopterygota</taxon>
        <taxon>Lepidoptera</taxon>
        <taxon>Glossata</taxon>
        <taxon>Ditrysia</taxon>
        <taxon>Tineoidea</taxon>
        <taxon>Psychidae</taxon>
        <taxon>Oiketicinae</taxon>
        <taxon>Eumeta</taxon>
    </lineage>
</organism>
<name>A0A4C1YJ03_EUMVA</name>
<comment type="caution">
    <text evidence="2">The sequence shown here is derived from an EMBL/GenBank/DDBJ whole genome shotgun (WGS) entry which is preliminary data.</text>
</comment>
<evidence type="ECO:0000256" key="1">
    <source>
        <dbReference type="SAM" id="MobiDB-lite"/>
    </source>
</evidence>
<accession>A0A4C1YJ03</accession>
<feature type="region of interest" description="Disordered" evidence="1">
    <location>
        <begin position="86"/>
        <end position="107"/>
    </location>
</feature>
<keyword evidence="3" id="KW-1185">Reference proteome</keyword>
<evidence type="ECO:0000313" key="3">
    <source>
        <dbReference type="Proteomes" id="UP000299102"/>
    </source>
</evidence>
<dbReference type="AlphaFoldDB" id="A0A4C1YJ03"/>
<proteinExistence type="predicted"/>
<gene>
    <name evidence="2" type="ORF">EVAR_45453_1</name>
</gene>
<evidence type="ECO:0000313" key="2">
    <source>
        <dbReference type="EMBL" id="GBP75253.1"/>
    </source>
</evidence>
<dbReference type="Proteomes" id="UP000299102">
    <property type="component" value="Unassembled WGS sequence"/>
</dbReference>
<sequence length="317" mass="36066">MCVLFSVCATFRNVFYIRLKASKLKSPTPARCGPGAADDFRDWRLKNIGRRTDDARRNHQYRLNDETEEHCEQRLEANRLRIAQSRLDITPGQQQQSSSPRSVRTYTKRKLERRLNRQPKRIVQYERLAFRNHHCLNGKVKLPELLPPPEPLESLLSGQGTQSKHFKKNIQKYNNYFQTTSFGANIIGEQGFNPTFKATLRMMPKFRHNEPAGNAQSVDPATGSLATKLFITDSMKREGAFAIRPSDKGQNRPNYCQGFRKLYTYLLSRSCRLSNNALYVSMGWLEVGGAAGGVVAENKAHRSVDVDGGRGPPPPRR</sequence>